<dbReference type="EMBL" id="JAIVGD010000023">
    <property type="protein sequence ID" value="KAH0743221.1"/>
    <property type="molecule type" value="Genomic_DNA"/>
</dbReference>
<protein>
    <submittedName>
        <fullName evidence="1">Uncharacterized protein</fullName>
    </submittedName>
</protein>
<dbReference type="PANTHER" id="PTHR34396:SF29">
    <property type="entry name" value="ZINC FINGER BED DOMAIN-CONTAINING PROTEIN RICESLEEPER 3-LIKE"/>
    <property type="match status" value="1"/>
</dbReference>
<evidence type="ECO:0000313" key="1">
    <source>
        <dbReference type="EMBL" id="KAH0743221.1"/>
    </source>
</evidence>
<keyword evidence="2" id="KW-1185">Reference proteome</keyword>
<dbReference type="PANTHER" id="PTHR34396">
    <property type="entry name" value="OS03G0264950 PROTEIN-RELATED"/>
    <property type="match status" value="1"/>
</dbReference>
<gene>
    <name evidence="1" type="ORF">KY290_031214</name>
</gene>
<organism evidence="1 2">
    <name type="scientific">Solanum tuberosum</name>
    <name type="common">Potato</name>
    <dbReference type="NCBI Taxonomy" id="4113"/>
    <lineage>
        <taxon>Eukaryota</taxon>
        <taxon>Viridiplantae</taxon>
        <taxon>Streptophyta</taxon>
        <taxon>Embryophyta</taxon>
        <taxon>Tracheophyta</taxon>
        <taxon>Spermatophyta</taxon>
        <taxon>Magnoliopsida</taxon>
        <taxon>eudicotyledons</taxon>
        <taxon>Gunneridae</taxon>
        <taxon>Pentapetalae</taxon>
        <taxon>asterids</taxon>
        <taxon>lamiids</taxon>
        <taxon>Solanales</taxon>
        <taxon>Solanaceae</taxon>
        <taxon>Solanoideae</taxon>
        <taxon>Solaneae</taxon>
        <taxon>Solanum</taxon>
    </lineage>
</organism>
<comment type="caution">
    <text evidence="1">The sequence shown here is derived from an EMBL/GenBank/DDBJ whole genome shotgun (WGS) entry which is preliminary data.</text>
</comment>
<accession>A0ABQ7UA47</accession>
<dbReference type="Proteomes" id="UP000826656">
    <property type="component" value="Unassembled WGS sequence"/>
</dbReference>
<proteinExistence type="predicted"/>
<dbReference type="InterPro" id="IPR053031">
    <property type="entry name" value="Cuticle_assoc_protein"/>
</dbReference>
<sequence>MPKSVDKSQTQIGFQSVQGGNTSDVVVVSWKFEQEQYRRALCRMVIVDELPFKFVEKEGFRNFMKVVQPHLKISSRTTSHT</sequence>
<name>A0ABQ7UA47_SOLTU</name>
<reference evidence="1 2" key="1">
    <citation type="journal article" date="2021" name="bioRxiv">
        <title>Chromosome-scale and haplotype-resolved genome assembly of a tetraploid potato cultivar.</title>
        <authorList>
            <person name="Sun H."/>
            <person name="Jiao W.-B."/>
            <person name="Krause K."/>
            <person name="Campoy J.A."/>
            <person name="Goel M."/>
            <person name="Folz-Donahue K."/>
            <person name="Kukat C."/>
            <person name="Huettel B."/>
            <person name="Schneeberger K."/>
        </authorList>
    </citation>
    <scope>NUCLEOTIDE SEQUENCE [LARGE SCALE GENOMIC DNA]</scope>
    <source>
        <strain evidence="1">SolTubOtavaFocal</strain>
        <tissue evidence="1">Leaves</tissue>
    </source>
</reference>
<dbReference type="SUPFAM" id="SSF140996">
    <property type="entry name" value="Hermes dimerisation domain"/>
    <property type="match status" value="1"/>
</dbReference>
<evidence type="ECO:0000313" key="2">
    <source>
        <dbReference type="Proteomes" id="UP000826656"/>
    </source>
</evidence>